<keyword evidence="2" id="KW-0964">Secreted</keyword>
<gene>
    <name evidence="7" type="ORF">CUS89_04070</name>
</gene>
<dbReference type="Proteomes" id="UP000237934">
    <property type="component" value="Unassembled WGS sequence"/>
</dbReference>
<evidence type="ECO:0000259" key="6">
    <source>
        <dbReference type="Pfam" id="PF00746"/>
    </source>
</evidence>
<keyword evidence="3" id="KW-0732">Signal</keyword>
<reference evidence="7 8" key="1">
    <citation type="journal article" date="2018" name="Pathog. Dis.">
        <title>Whole-genome sequencing based characterization of antimicrobial resistance in Enterococcus.</title>
        <authorList>
            <person name="Tyson G."/>
        </authorList>
    </citation>
    <scope>NUCLEOTIDE SEQUENCE [LARGE SCALE GENOMIC DNA]</scope>
    <source>
        <strain evidence="7 8">CVM N55263</strain>
    </source>
</reference>
<accession>A0A2S7RWY8</accession>
<protein>
    <recommendedName>
        <fullName evidence="6">Gram-positive cocci surface proteins LPxTG domain-containing protein</fullName>
    </recommendedName>
</protein>
<sequence>MVNKEGNIIMRIMKQLLIVVGFVLFVGGSLAESAYSAENQAFFKRVEGKIGHQSPPAESVTPENEGNKKDILVVDTSRFPNRTSRPLKAGVNLPKTGSILSNWIKYVGAILMLISILLFFSKRDSDAIKK</sequence>
<evidence type="ECO:0000256" key="2">
    <source>
        <dbReference type="ARBA" id="ARBA00022525"/>
    </source>
</evidence>
<keyword evidence="5" id="KW-0812">Transmembrane</keyword>
<organism evidence="7 8">
    <name type="scientific">Enterococcus mundtii</name>
    <dbReference type="NCBI Taxonomy" id="53346"/>
    <lineage>
        <taxon>Bacteria</taxon>
        <taxon>Bacillati</taxon>
        <taxon>Bacillota</taxon>
        <taxon>Bacilli</taxon>
        <taxon>Lactobacillales</taxon>
        <taxon>Enterococcaceae</taxon>
        <taxon>Enterococcus</taxon>
    </lineage>
</organism>
<dbReference type="NCBIfam" id="TIGR01167">
    <property type="entry name" value="LPXTG_anchor"/>
    <property type="match status" value="1"/>
</dbReference>
<evidence type="ECO:0000256" key="1">
    <source>
        <dbReference type="ARBA" id="ARBA00022512"/>
    </source>
</evidence>
<evidence type="ECO:0000313" key="7">
    <source>
        <dbReference type="EMBL" id="PQF24455.1"/>
    </source>
</evidence>
<evidence type="ECO:0000256" key="5">
    <source>
        <dbReference type="SAM" id="Phobius"/>
    </source>
</evidence>
<evidence type="ECO:0000313" key="8">
    <source>
        <dbReference type="Proteomes" id="UP000237934"/>
    </source>
</evidence>
<dbReference type="InterPro" id="IPR019931">
    <property type="entry name" value="LPXTG_anchor"/>
</dbReference>
<feature type="transmembrane region" description="Helical" evidence="5">
    <location>
        <begin position="103"/>
        <end position="120"/>
    </location>
</feature>
<evidence type="ECO:0000256" key="4">
    <source>
        <dbReference type="ARBA" id="ARBA00023088"/>
    </source>
</evidence>
<dbReference type="Pfam" id="PF00746">
    <property type="entry name" value="Gram_pos_anchor"/>
    <property type="match status" value="1"/>
</dbReference>
<keyword evidence="5" id="KW-1133">Transmembrane helix</keyword>
<comment type="caution">
    <text evidence="7">The sequence shown here is derived from an EMBL/GenBank/DDBJ whole genome shotgun (WGS) entry which is preliminary data.</text>
</comment>
<keyword evidence="5" id="KW-0472">Membrane</keyword>
<dbReference type="AlphaFoldDB" id="A0A2S7RWY8"/>
<proteinExistence type="predicted"/>
<keyword evidence="4" id="KW-0572">Peptidoglycan-anchor</keyword>
<name>A0A2S7RWY8_ENTMU</name>
<dbReference type="EMBL" id="PUAP01000015">
    <property type="protein sequence ID" value="PQF24455.1"/>
    <property type="molecule type" value="Genomic_DNA"/>
</dbReference>
<keyword evidence="1" id="KW-0134">Cell wall</keyword>
<feature type="domain" description="Gram-positive cocci surface proteins LPxTG" evidence="6">
    <location>
        <begin position="90"/>
        <end position="125"/>
    </location>
</feature>
<evidence type="ECO:0000256" key="3">
    <source>
        <dbReference type="ARBA" id="ARBA00022729"/>
    </source>
</evidence>